<proteinExistence type="predicted"/>
<evidence type="ECO:0000313" key="3">
    <source>
        <dbReference type="EMBL" id="GFF81087.1"/>
    </source>
</evidence>
<dbReference type="AlphaFoldDB" id="A0AAN4PSC2"/>
<reference evidence="3 5" key="2">
    <citation type="submission" date="2020-01" db="EMBL/GenBank/DDBJ databases">
        <title>Draft genome sequence of Aspergillus lentulus IFM 60648.</title>
        <authorList>
            <person name="Takahashi H."/>
            <person name="Yaguchi T."/>
        </authorList>
    </citation>
    <scope>NUCLEOTIDE SEQUENCE [LARGE SCALE GENOMIC DNA]</scope>
    <source>
        <strain evidence="3 5">IFM 60648</strain>
    </source>
</reference>
<gene>
    <name evidence="2" type="ORF">ALT_9513</name>
    <name evidence="3" type="ORF">IFM60648_05914</name>
</gene>
<reference evidence="2 4" key="1">
    <citation type="submission" date="2015-11" db="EMBL/GenBank/DDBJ databases">
        <title>Aspergillus lentulus strain IFM 54703T.</title>
        <authorList>
            <person name="Kusuya Y."/>
            <person name="Sakai K."/>
            <person name="Kamei K."/>
            <person name="Takahashi H."/>
            <person name="Yaguchi T."/>
        </authorList>
    </citation>
    <scope>NUCLEOTIDE SEQUENCE [LARGE SCALE GENOMIC DNA]</scope>
    <source>
        <strain evidence="2 4">IFM 54703</strain>
    </source>
</reference>
<dbReference type="Proteomes" id="UP000051487">
    <property type="component" value="Unassembled WGS sequence"/>
</dbReference>
<protein>
    <submittedName>
        <fullName evidence="2">Uncharacterized protein</fullName>
    </submittedName>
</protein>
<sequence length="77" mass="8348">MTSPYVLSGDESNASSALPEIRQDPNASSLPSGEYGTDSTISEWPSKLHCRVPVILSQTLDLDSQVQGARREKSAVW</sequence>
<dbReference type="Proteomes" id="UP000465220">
    <property type="component" value="Unassembled WGS sequence"/>
</dbReference>
<name>A0AAN4PSC2_ASPLE</name>
<feature type="compositionally biased region" description="Polar residues" evidence="1">
    <location>
        <begin position="25"/>
        <end position="42"/>
    </location>
</feature>
<feature type="region of interest" description="Disordered" evidence="1">
    <location>
        <begin position="1"/>
        <end position="42"/>
    </location>
</feature>
<evidence type="ECO:0000313" key="2">
    <source>
        <dbReference type="EMBL" id="GAQ12192.1"/>
    </source>
</evidence>
<evidence type="ECO:0000313" key="4">
    <source>
        <dbReference type="Proteomes" id="UP000051487"/>
    </source>
</evidence>
<dbReference type="EMBL" id="BLKI01000033">
    <property type="protein sequence ID" value="GFF81087.1"/>
    <property type="molecule type" value="Genomic_DNA"/>
</dbReference>
<feature type="compositionally biased region" description="Polar residues" evidence="1">
    <location>
        <begin position="1"/>
        <end position="16"/>
    </location>
</feature>
<accession>A0AAN4PSC2</accession>
<keyword evidence="5" id="KW-1185">Reference proteome</keyword>
<dbReference type="EMBL" id="BCLY01000017">
    <property type="protein sequence ID" value="GAQ12192.1"/>
    <property type="molecule type" value="Genomic_DNA"/>
</dbReference>
<comment type="caution">
    <text evidence="2">The sequence shown here is derived from an EMBL/GenBank/DDBJ whole genome shotgun (WGS) entry which is preliminary data.</text>
</comment>
<evidence type="ECO:0000256" key="1">
    <source>
        <dbReference type="SAM" id="MobiDB-lite"/>
    </source>
</evidence>
<evidence type="ECO:0000313" key="5">
    <source>
        <dbReference type="Proteomes" id="UP000465220"/>
    </source>
</evidence>
<organism evidence="2 4">
    <name type="scientific">Aspergillus lentulus</name>
    <dbReference type="NCBI Taxonomy" id="293939"/>
    <lineage>
        <taxon>Eukaryota</taxon>
        <taxon>Fungi</taxon>
        <taxon>Dikarya</taxon>
        <taxon>Ascomycota</taxon>
        <taxon>Pezizomycotina</taxon>
        <taxon>Eurotiomycetes</taxon>
        <taxon>Eurotiomycetidae</taxon>
        <taxon>Eurotiales</taxon>
        <taxon>Aspergillaceae</taxon>
        <taxon>Aspergillus</taxon>
        <taxon>Aspergillus subgen. Fumigati</taxon>
    </lineage>
</organism>